<evidence type="ECO:0008006" key="3">
    <source>
        <dbReference type="Google" id="ProtNLM"/>
    </source>
</evidence>
<sequence length="191" mass="20171">MRSEVFGHLPPAGGHGLQRWFRRLRGAAAAFLVLAPLQPASAEPLPRELLLVAQVLGFLEQPPAGDIDVGILHLATNRLEAEQVAAQFGGGVRAGGVVLRPRLLPLDQLNASMPQLLLLTRGMVPMAATVARAVEGRGVLTVTPDPALIDGNLAVLAVRASPRVEIMVSRAAAQSAAISFAGAFRMMIQER</sequence>
<comment type="caution">
    <text evidence="1">The sequence shown here is derived from an EMBL/GenBank/DDBJ whole genome shotgun (WGS) entry which is preliminary data.</text>
</comment>
<gene>
    <name evidence="1" type="ORF">IAI61_04580</name>
</gene>
<name>A0ABS3KLE9_9PROT</name>
<evidence type="ECO:0000313" key="1">
    <source>
        <dbReference type="EMBL" id="MBO1078294.1"/>
    </source>
</evidence>
<protein>
    <recommendedName>
        <fullName evidence="3">YfiR family protein</fullName>
    </recommendedName>
</protein>
<dbReference type="RefSeq" id="WP_207415723.1">
    <property type="nucleotide sequence ID" value="NZ_CP061178.1"/>
</dbReference>
<proteinExistence type="predicted"/>
<keyword evidence="2" id="KW-1185">Reference proteome</keyword>
<dbReference type="EMBL" id="JACTNG010000002">
    <property type="protein sequence ID" value="MBO1078294.1"/>
    <property type="molecule type" value="Genomic_DNA"/>
</dbReference>
<reference evidence="1 2" key="1">
    <citation type="submission" date="2020-09" db="EMBL/GenBank/DDBJ databases">
        <title>Roseomonas.</title>
        <authorList>
            <person name="Zhu W."/>
        </authorList>
    </citation>
    <scope>NUCLEOTIDE SEQUENCE [LARGE SCALE GENOMIC DNA]</scope>
    <source>
        <strain evidence="1 2">573</strain>
    </source>
</reference>
<dbReference type="Proteomes" id="UP001518989">
    <property type="component" value="Unassembled WGS sequence"/>
</dbReference>
<accession>A0ABS3KLE9</accession>
<organism evidence="1 2">
    <name type="scientific">Roseomonas haemaphysalidis</name>
    <dbReference type="NCBI Taxonomy" id="2768162"/>
    <lineage>
        <taxon>Bacteria</taxon>
        <taxon>Pseudomonadati</taxon>
        <taxon>Pseudomonadota</taxon>
        <taxon>Alphaproteobacteria</taxon>
        <taxon>Acetobacterales</taxon>
        <taxon>Roseomonadaceae</taxon>
        <taxon>Roseomonas</taxon>
    </lineage>
</organism>
<evidence type="ECO:0000313" key="2">
    <source>
        <dbReference type="Proteomes" id="UP001518989"/>
    </source>
</evidence>